<keyword evidence="3" id="KW-0999">Mitochondrion inner membrane</keyword>
<evidence type="ECO:0000256" key="1">
    <source>
        <dbReference type="ARBA" id="ARBA00004448"/>
    </source>
</evidence>
<keyword evidence="9" id="KW-1185">Reference proteome</keyword>
<feature type="transmembrane region" description="Helical" evidence="7">
    <location>
        <begin position="20"/>
        <end position="41"/>
    </location>
</feature>
<dbReference type="PANTHER" id="PTHR21382">
    <property type="entry name" value="NADH-UBIQUINONE OXIDOREDUCTASE SUBUNIT"/>
    <property type="match status" value="1"/>
</dbReference>
<dbReference type="InterPro" id="IPR039205">
    <property type="entry name" value="NDUFA11"/>
</dbReference>
<sequence>MRDPREQGVASAGGDAVSRIGSAFVSSVVAGAALGAVRATWSNIKITKAGGRASAFMQVLGVMGDYAMTFGSAGLAFASGDVIAESLRQKEDAFNGAYGAMGAGLVLGIRSGSIGFGLGAGAVGAAASLAVGASNGNVIRGPSGFGDGKIPTKKFLDN</sequence>
<dbReference type="Pfam" id="PF02466">
    <property type="entry name" value="Tim17"/>
    <property type="match status" value="1"/>
</dbReference>
<evidence type="ECO:0000256" key="7">
    <source>
        <dbReference type="SAM" id="Phobius"/>
    </source>
</evidence>
<evidence type="ECO:0000256" key="5">
    <source>
        <dbReference type="ARBA" id="ARBA00023128"/>
    </source>
</evidence>
<comment type="subcellular location">
    <subcellularLocation>
        <location evidence="1">Mitochondrion inner membrane</location>
        <topology evidence="1">Multi-pass membrane protein</topology>
    </subcellularLocation>
</comment>
<organism evidence="8 9">
    <name type="scientific">Chloropicon primus</name>
    <dbReference type="NCBI Taxonomy" id="1764295"/>
    <lineage>
        <taxon>Eukaryota</taxon>
        <taxon>Viridiplantae</taxon>
        <taxon>Chlorophyta</taxon>
        <taxon>Chloropicophyceae</taxon>
        <taxon>Chloropicales</taxon>
        <taxon>Chloropicaceae</taxon>
        <taxon>Chloropicon</taxon>
    </lineage>
</organism>
<accession>A0A5B8MKZ6</accession>
<keyword evidence="5" id="KW-0496">Mitochondrion</keyword>
<evidence type="ECO:0000256" key="3">
    <source>
        <dbReference type="ARBA" id="ARBA00022792"/>
    </source>
</evidence>
<dbReference type="GO" id="GO:0045271">
    <property type="term" value="C:respiratory chain complex I"/>
    <property type="evidence" value="ECO:0007669"/>
    <property type="project" value="InterPro"/>
</dbReference>
<dbReference type="EMBL" id="CP031036">
    <property type="protein sequence ID" value="QDZ20042.1"/>
    <property type="molecule type" value="Genomic_DNA"/>
</dbReference>
<evidence type="ECO:0000313" key="9">
    <source>
        <dbReference type="Proteomes" id="UP000316726"/>
    </source>
</evidence>
<keyword evidence="4 7" id="KW-1133">Transmembrane helix</keyword>
<dbReference type="PANTHER" id="PTHR21382:SF1">
    <property type="entry name" value="NADH DEHYDROGENASE [UBIQUINONE] 1 ALPHA SUBCOMPLEX SUBUNIT 11"/>
    <property type="match status" value="1"/>
</dbReference>
<evidence type="ECO:0000313" key="8">
    <source>
        <dbReference type="EMBL" id="QDZ20042.1"/>
    </source>
</evidence>
<dbReference type="Proteomes" id="UP000316726">
    <property type="component" value="Chromosome 3"/>
</dbReference>
<dbReference type="AlphaFoldDB" id="A0A5B8MKZ6"/>
<gene>
    <name evidence="8" type="ORF">A3770_03p25600</name>
</gene>
<dbReference type="GO" id="GO:0005743">
    <property type="term" value="C:mitochondrial inner membrane"/>
    <property type="evidence" value="ECO:0007669"/>
    <property type="project" value="UniProtKB-SubCell"/>
</dbReference>
<keyword evidence="2 7" id="KW-0812">Transmembrane</keyword>
<evidence type="ECO:0000256" key="4">
    <source>
        <dbReference type="ARBA" id="ARBA00022989"/>
    </source>
</evidence>
<evidence type="ECO:0000256" key="6">
    <source>
        <dbReference type="ARBA" id="ARBA00023136"/>
    </source>
</evidence>
<protein>
    <submittedName>
        <fullName evidence="8">Uncharacterized protein</fullName>
    </submittedName>
</protein>
<dbReference type="STRING" id="1764295.A0A5B8MKZ6"/>
<evidence type="ECO:0000256" key="2">
    <source>
        <dbReference type="ARBA" id="ARBA00022692"/>
    </source>
</evidence>
<name>A0A5B8MKZ6_9CHLO</name>
<dbReference type="GO" id="GO:0006120">
    <property type="term" value="P:mitochondrial electron transport, NADH to ubiquinone"/>
    <property type="evidence" value="ECO:0007669"/>
    <property type="project" value="InterPro"/>
</dbReference>
<proteinExistence type="predicted"/>
<keyword evidence="6 7" id="KW-0472">Membrane</keyword>
<reference evidence="8 9" key="1">
    <citation type="submission" date="2018-07" db="EMBL/GenBank/DDBJ databases">
        <title>The complete nuclear genome of the prasinophyte Chloropicon primus (CCMP1205).</title>
        <authorList>
            <person name="Pombert J.-F."/>
            <person name="Otis C."/>
            <person name="Turmel M."/>
            <person name="Lemieux C."/>
        </authorList>
    </citation>
    <scope>NUCLEOTIDE SEQUENCE [LARGE SCALE GENOMIC DNA]</scope>
    <source>
        <strain evidence="8 9">CCMP1205</strain>
    </source>
</reference>